<proteinExistence type="predicted"/>
<name>A0ABQ5SQ70_9CHLO</name>
<organism evidence="2 3">
    <name type="scientific">Volvox africanus</name>
    <dbReference type="NCBI Taxonomy" id="51714"/>
    <lineage>
        <taxon>Eukaryota</taxon>
        <taxon>Viridiplantae</taxon>
        <taxon>Chlorophyta</taxon>
        <taxon>core chlorophytes</taxon>
        <taxon>Chlorophyceae</taxon>
        <taxon>CS clade</taxon>
        <taxon>Chlamydomonadales</taxon>
        <taxon>Volvocaceae</taxon>
        <taxon>Volvox</taxon>
    </lineage>
</organism>
<evidence type="ECO:0000313" key="2">
    <source>
        <dbReference type="EMBL" id="GLI71527.1"/>
    </source>
</evidence>
<evidence type="ECO:0000313" key="3">
    <source>
        <dbReference type="Proteomes" id="UP001165090"/>
    </source>
</evidence>
<accession>A0ABQ5SQ70</accession>
<reference evidence="2 3" key="1">
    <citation type="journal article" date="2023" name="IScience">
        <title>Expanded male sex-determining region conserved during the evolution of homothallism in the green alga Volvox.</title>
        <authorList>
            <person name="Yamamoto K."/>
            <person name="Matsuzaki R."/>
            <person name="Mahakham W."/>
            <person name="Heman W."/>
            <person name="Sekimoto H."/>
            <person name="Kawachi M."/>
            <person name="Minakuchi Y."/>
            <person name="Toyoda A."/>
            <person name="Nozaki H."/>
        </authorList>
    </citation>
    <scope>NUCLEOTIDE SEQUENCE [LARGE SCALE GENOMIC DNA]</scope>
    <source>
        <strain evidence="2 3">NIES-4468</strain>
    </source>
</reference>
<sequence>MLPVLACCLSAACSASSASTSAPMPFSCPAAAARSASLLPTSSRTDAREACMVESPQAKMVDARMAEAVAEVELPEPGVVLGAIGSGVMDMAITEISNE</sequence>
<keyword evidence="1" id="KW-0732">Signal</keyword>
<keyword evidence="3" id="KW-1185">Reference proteome</keyword>
<feature type="signal peptide" evidence="1">
    <location>
        <begin position="1"/>
        <end position="18"/>
    </location>
</feature>
<comment type="caution">
    <text evidence="2">The sequence shown here is derived from an EMBL/GenBank/DDBJ whole genome shotgun (WGS) entry which is preliminary data.</text>
</comment>
<feature type="chain" id="PRO_5045046318" evidence="1">
    <location>
        <begin position="19"/>
        <end position="99"/>
    </location>
</feature>
<protein>
    <submittedName>
        <fullName evidence="2">Uncharacterized protein</fullName>
    </submittedName>
</protein>
<dbReference type="Proteomes" id="UP001165090">
    <property type="component" value="Unassembled WGS sequence"/>
</dbReference>
<evidence type="ECO:0000256" key="1">
    <source>
        <dbReference type="SAM" id="SignalP"/>
    </source>
</evidence>
<gene>
    <name evidence="2" type="ORF">VaNZ11_016754</name>
</gene>
<feature type="non-terminal residue" evidence="2">
    <location>
        <position position="99"/>
    </location>
</feature>
<dbReference type="EMBL" id="BSDZ01000114">
    <property type="protein sequence ID" value="GLI71527.1"/>
    <property type="molecule type" value="Genomic_DNA"/>
</dbReference>